<protein>
    <submittedName>
        <fullName evidence="11">Chaplin</fullName>
    </submittedName>
</protein>
<feature type="domain" description="Chaplin" evidence="10">
    <location>
        <begin position="28"/>
        <end position="83"/>
    </location>
</feature>
<organism evidence="11 12">
    <name type="scientific">Streptomyces piniterrae</name>
    <dbReference type="NCBI Taxonomy" id="2571125"/>
    <lineage>
        <taxon>Bacteria</taxon>
        <taxon>Bacillati</taxon>
        <taxon>Actinomycetota</taxon>
        <taxon>Actinomycetes</taxon>
        <taxon>Kitasatosporales</taxon>
        <taxon>Streptomycetaceae</taxon>
        <taxon>Streptomyces</taxon>
    </lineage>
</organism>
<keyword evidence="8" id="KW-0812">Transmembrane</keyword>
<dbReference type="Pfam" id="PF03777">
    <property type="entry name" value="ChpA-C"/>
    <property type="match status" value="1"/>
</dbReference>
<evidence type="ECO:0000256" key="1">
    <source>
        <dbReference type="ARBA" id="ARBA00004191"/>
    </source>
</evidence>
<dbReference type="GO" id="GO:0007155">
    <property type="term" value="P:cell adhesion"/>
    <property type="evidence" value="ECO:0007669"/>
    <property type="project" value="UniProtKB-KW"/>
</dbReference>
<keyword evidence="8" id="KW-0472">Membrane</keyword>
<gene>
    <name evidence="11" type="ORF">FCH28_33425</name>
</gene>
<proteinExistence type="predicted"/>
<reference evidence="11 12" key="1">
    <citation type="submission" date="2019-04" db="EMBL/GenBank/DDBJ databases">
        <title>Streptomyces piniterrae sp. nov., a heliquinomycin-producing actinomycete isolated from rhizosphere soil of Pinus yunnanensis.</title>
        <authorList>
            <person name="Zhuang X."/>
            <person name="Zhao J."/>
        </authorList>
    </citation>
    <scope>NUCLEOTIDE SEQUENCE [LARGE SCALE GENOMIC DNA]</scope>
    <source>
        <strain evidence="12">jys28</strain>
    </source>
</reference>
<accession>A0A4V5MHU5</accession>
<evidence type="ECO:0000256" key="8">
    <source>
        <dbReference type="SAM" id="Phobius"/>
    </source>
</evidence>
<keyword evidence="6" id="KW-0034">Amyloid</keyword>
<evidence type="ECO:0000313" key="11">
    <source>
        <dbReference type="EMBL" id="TJZ42798.1"/>
    </source>
</evidence>
<keyword evidence="8" id="KW-1133">Transmembrane helix</keyword>
<feature type="transmembrane region" description="Helical" evidence="8">
    <location>
        <begin position="142"/>
        <end position="160"/>
    </location>
</feature>
<evidence type="ECO:0000313" key="12">
    <source>
        <dbReference type="Proteomes" id="UP000308697"/>
    </source>
</evidence>
<dbReference type="AlphaFoldDB" id="A0A4V5MHU5"/>
<dbReference type="EMBL" id="SUMB01000015">
    <property type="protein sequence ID" value="TJZ42798.1"/>
    <property type="molecule type" value="Genomic_DNA"/>
</dbReference>
<feature type="chain" id="PRO_5020288655" evidence="9">
    <location>
        <begin position="33"/>
        <end position="166"/>
    </location>
</feature>
<evidence type="ECO:0000256" key="4">
    <source>
        <dbReference type="ARBA" id="ARBA00022729"/>
    </source>
</evidence>
<evidence type="ECO:0000259" key="10">
    <source>
        <dbReference type="Pfam" id="PF03777"/>
    </source>
</evidence>
<keyword evidence="2" id="KW-0134">Cell wall</keyword>
<keyword evidence="4 9" id="KW-0732">Signal</keyword>
<feature type="signal peptide" evidence="9">
    <location>
        <begin position="1"/>
        <end position="32"/>
    </location>
</feature>
<evidence type="ECO:0000256" key="9">
    <source>
        <dbReference type="SAM" id="SignalP"/>
    </source>
</evidence>
<keyword evidence="5" id="KW-0130">Cell adhesion</keyword>
<comment type="subcellular location">
    <subcellularLocation>
        <location evidence="1">Secreted</location>
        <location evidence="1">Cell wall</location>
    </subcellularLocation>
</comment>
<keyword evidence="3" id="KW-0964">Secreted</keyword>
<evidence type="ECO:0000256" key="3">
    <source>
        <dbReference type="ARBA" id="ARBA00022525"/>
    </source>
</evidence>
<evidence type="ECO:0000256" key="7">
    <source>
        <dbReference type="SAM" id="MobiDB-lite"/>
    </source>
</evidence>
<evidence type="ECO:0000256" key="6">
    <source>
        <dbReference type="ARBA" id="ARBA00023087"/>
    </source>
</evidence>
<evidence type="ECO:0000256" key="5">
    <source>
        <dbReference type="ARBA" id="ARBA00022889"/>
    </source>
</evidence>
<feature type="region of interest" description="Disordered" evidence="7">
    <location>
        <begin position="34"/>
        <end position="60"/>
    </location>
</feature>
<name>A0A4V5MHU5_9ACTN</name>
<dbReference type="InterPro" id="IPR005528">
    <property type="entry name" value="ChpA-H"/>
</dbReference>
<feature type="region of interest" description="Disordered" evidence="7">
    <location>
        <begin position="78"/>
        <end position="103"/>
    </location>
</feature>
<dbReference type="RefSeq" id="WP_136743975.1">
    <property type="nucleotide sequence ID" value="NZ_SUMB01000015.1"/>
</dbReference>
<sequence>MRQSLSRSPRKCVLVAAAVLGILGVSGGPGYADTGAERGAAHSPGMPGGHSVRPPARGPVGSCGGTVDWAELLHPAMGDPCRNGPSRTQAGRHARDGRLPGAGWKADRRAAHSARAPRVGAVARAGASAGSALLASTGARQMGVAAGVGGGLVLVGTLLLRRARRS</sequence>
<comment type="caution">
    <text evidence="11">The sequence shown here is derived from an EMBL/GenBank/DDBJ whole genome shotgun (WGS) entry which is preliminary data.</text>
</comment>
<evidence type="ECO:0000256" key="2">
    <source>
        <dbReference type="ARBA" id="ARBA00022512"/>
    </source>
</evidence>
<dbReference type="Proteomes" id="UP000308697">
    <property type="component" value="Unassembled WGS sequence"/>
</dbReference>
<keyword evidence="12" id="KW-1185">Reference proteome</keyword>